<evidence type="ECO:0000256" key="4">
    <source>
        <dbReference type="ARBA" id="ARBA00022722"/>
    </source>
</evidence>
<keyword evidence="6" id="KW-0378">Hydrolase</keyword>
<dbReference type="GO" id="GO:0004518">
    <property type="term" value="F:nuclease activity"/>
    <property type="evidence" value="ECO:0007669"/>
    <property type="project" value="UniProtKB-KW"/>
</dbReference>
<keyword evidence="4" id="KW-0540">Nuclease</keyword>
<organism evidence="9">
    <name type="scientific">Lentinula edodes</name>
    <name type="common">Shiitake mushroom</name>
    <name type="synonym">Lentinus edodes</name>
    <dbReference type="NCBI Taxonomy" id="5353"/>
    <lineage>
        <taxon>Eukaryota</taxon>
        <taxon>Fungi</taxon>
        <taxon>Dikarya</taxon>
        <taxon>Basidiomycota</taxon>
        <taxon>Agaricomycotina</taxon>
        <taxon>Agaricomycetes</taxon>
        <taxon>Agaricomycetidae</taxon>
        <taxon>Agaricales</taxon>
        <taxon>Marasmiineae</taxon>
        <taxon>Omphalotaceae</taxon>
        <taxon>Lentinula</taxon>
    </lineage>
</organism>
<evidence type="ECO:0000256" key="7">
    <source>
        <dbReference type="ARBA" id="ARBA00023242"/>
    </source>
</evidence>
<keyword evidence="7" id="KW-0539">Nucleus</keyword>
<dbReference type="InterPro" id="IPR027806">
    <property type="entry name" value="HARBI1_dom"/>
</dbReference>
<evidence type="ECO:0000256" key="2">
    <source>
        <dbReference type="ARBA" id="ARBA00004123"/>
    </source>
</evidence>
<dbReference type="GO" id="GO:0016787">
    <property type="term" value="F:hydrolase activity"/>
    <property type="evidence" value="ECO:0007669"/>
    <property type="project" value="UniProtKB-KW"/>
</dbReference>
<comment type="similarity">
    <text evidence="3">Belongs to the HARBI1 family.</text>
</comment>
<protein>
    <recommendedName>
        <fullName evidence="8">DDE Tnp4 domain-containing protein</fullName>
    </recommendedName>
</protein>
<keyword evidence="5" id="KW-0479">Metal-binding</keyword>
<evidence type="ECO:0000256" key="6">
    <source>
        <dbReference type="ARBA" id="ARBA00022801"/>
    </source>
</evidence>
<name>V9M3H1_LENED</name>
<comment type="subcellular location">
    <subcellularLocation>
        <location evidence="2">Nucleus</location>
    </subcellularLocation>
</comment>
<gene>
    <name evidence="9" type="primary">Bm-SHEN10P1</name>
</gene>
<evidence type="ECO:0000256" key="3">
    <source>
        <dbReference type="ARBA" id="ARBA00006958"/>
    </source>
</evidence>
<sequence>MGRDAFWHLHDLIAADAAFQSTANRPQRPVRYQLATFLCRVGAETAVKTASVMAVAEGSVYNYVQCVIGAIRRLRSDYLPWPGEARRHFISEKFAEQGFPGCLGTADGCLFRLTNQPLVNPYAYWCRKKFYAVSLIMQATVDHRGVFTLHELGWPGFVQDSWGYPLTKFTIRPFNDYDLTLNPVEARRRKKWNRQLSCMRIFVEHGFGRLKGRFPILRCIPSRHLGEAYKMIESLMIVHNILEVIGDDPYTITGFTGSGGEQEVTDSTVEVAERDADLEGDDFYRTGLLRRKLLMDKYSMF</sequence>
<accession>V9M3H1</accession>
<dbReference type="InterPro" id="IPR045249">
    <property type="entry name" value="HARBI1-like"/>
</dbReference>
<reference evidence="9" key="1">
    <citation type="submission" date="2010-12" db="EMBL/GenBank/DDBJ databases">
        <title>Molecular genetic structure of the B mating-type locus of Lentinula edodes.</title>
        <authorList>
            <person name="Bao D."/>
            <person name="Song W."/>
        </authorList>
    </citation>
    <scope>NUCLEOTIDE SEQUENCE</scope>
</reference>
<evidence type="ECO:0000313" key="9">
    <source>
        <dbReference type="EMBL" id="AGC14741.1"/>
    </source>
</evidence>
<dbReference type="AlphaFoldDB" id="V9M3H1"/>
<evidence type="ECO:0000259" key="8">
    <source>
        <dbReference type="Pfam" id="PF13359"/>
    </source>
</evidence>
<dbReference type="EMBL" id="HQ701712">
    <property type="protein sequence ID" value="AGC14741.1"/>
    <property type="molecule type" value="Genomic_DNA"/>
</dbReference>
<dbReference type="Pfam" id="PF13359">
    <property type="entry name" value="DDE_Tnp_4"/>
    <property type="match status" value="1"/>
</dbReference>
<dbReference type="GO" id="GO:0046872">
    <property type="term" value="F:metal ion binding"/>
    <property type="evidence" value="ECO:0007669"/>
    <property type="project" value="UniProtKB-KW"/>
</dbReference>
<proteinExistence type="inferred from homology"/>
<evidence type="ECO:0000256" key="1">
    <source>
        <dbReference type="ARBA" id="ARBA00001968"/>
    </source>
</evidence>
<comment type="cofactor">
    <cofactor evidence="1">
        <name>a divalent metal cation</name>
        <dbReference type="ChEBI" id="CHEBI:60240"/>
    </cofactor>
</comment>
<dbReference type="GO" id="GO:0005634">
    <property type="term" value="C:nucleus"/>
    <property type="evidence" value="ECO:0007669"/>
    <property type="project" value="UniProtKB-SubCell"/>
</dbReference>
<dbReference type="PANTHER" id="PTHR22930">
    <property type="match status" value="1"/>
</dbReference>
<feature type="domain" description="DDE Tnp4" evidence="8">
    <location>
        <begin position="163"/>
        <end position="240"/>
    </location>
</feature>
<dbReference type="PANTHER" id="PTHR22930:SF85">
    <property type="entry name" value="GH03217P-RELATED"/>
    <property type="match status" value="1"/>
</dbReference>
<evidence type="ECO:0000256" key="5">
    <source>
        <dbReference type="ARBA" id="ARBA00022723"/>
    </source>
</evidence>